<comment type="catalytic activity">
    <reaction evidence="1">
        <text>ATP + protein L-histidine = ADP + protein N-phospho-L-histidine.</text>
        <dbReference type="EC" id="2.7.13.3"/>
    </reaction>
</comment>
<dbReference type="InterPro" id="IPR029016">
    <property type="entry name" value="GAF-like_dom_sf"/>
</dbReference>
<dbReference type="Gene3D" id="1.10.287.130">
    <property type="match status" value="1"/>
</dbReference>
<proteinExistence type="predicted"/>
<dbReference type="Gene3D" id="3.30.450.40">
    <property type="match status" value="1"/>
</dbReference>
<dbReference type="InterPro" id="IPR003018">
    <property type="entry name" value="GAF"/>
</dbReference>
<dbReference type="AlphaFoldDB" id="A0A3S9MYV2"/>
<feature type="domain" description="Histidine kinase" evidence="4">
    <location>
        <begin position="187"/>
        <end position="402"/>
    </location>
</feature>
<dbReference type="RefSeq" id="WP_126447677.1">
    <property type="nucleotide sequence ID" value="NZ_CP034549.1"/>
</dbReference>
<dbReference type="EC" id="2.7.13.3" evidence="2"/>
<dbReference type="Gene3D" id="3.30.565.10">
    <property type="entry name" value="Histidine kinase-like ATPase, C-terminal domain"/>
    <property type="match status" value="1"/>
</dbReference>
<dbReference type="Proteomes" id="UP000279600">
    <property type="component" value="Chromosome"/>
</dbReference>
<evidence type="ECO:0000256" key="3">
    <source>
        <dbReference type="ARBA" id="ARBA00022553"/>
    </source>
</evidence>
<accession>A0A3S9MYV2</accession>
<dbReference type="Pfam" id="PF00512">
    <property type="entry name" value="HisKA"/>
    <property type="match status" value="1"/>
</dbReference>
<dbReference type="SUPFAM" id="SSF55781">
    <property type="entry name" value="GAF domain-like"/>
    <property type="match status" value="1"/>
</dbReference>
<dbReference type="InterPro" id="IPR003661">
    <property type="entry name" value="HisK_dim/P_dom"/>
</dbReference>
<dbReference type="PRINTS" id="PR00344">
    <property type="entry name" value="BCTRLSENSOR"/>
</dbReference>
<dbReference type="PROSITE" id="PS50109">
    <property type="entry name" value="HIS_KIN"/>
    <property type="match status" value="1"/>
</dbReference>
<keyword evidence="6" id="KW-1185">Reference proteome</keyword>
<organism evidence="5 6">
    <name type="scientific">Nonlabens ponticola</name>
    <dbReference type="NCBI Taxonomy" id="2496866"/>
    <lineage>
        <taxon>Bacteria</taxon>
        <taxon>Pseudomonadati</taxon>
        <taxon>Bacteroidota</taxon>
        <taxon>Flavobacteriia</taxon>
        <taxon>Flavobacteriales</taxon>
        <taxon>Flavobacteriaceae</taxon>
        <taxon>Nonlabens</taxon>
    </lineage>
</organism>
<evidence type="ECO:0000256" key="1">
    <source>
        <dbReference type="ARBA" id="ARBA00000085"/>
    </source>
</evidence>
<dbReference type="GO" id="GO:0000155">
    <property type="term" value="F:phosphorelay sensor kinase activity"/>
    <property type="evidence" value="ECO:0007669"/>
    <property type="project" value="InterPro"/>
</dbReference>
<gene>
    <name evidence="5" type="ORF">EJ995_08840</name>
</gene>
<sequence length="407" mass="45750">MIPAPILADDKRRLQALDKYDLIDTMPEQAYDDITAVTASICQAPIALINLVHKDKTFFKSQYGVDLGSAPRDISFCAHTIVQEDDVMIVTDAREDERFRDNPFVTSGTAIFYAGVPLIDKNGYKLGSLCVFDSKPRELNDSQLSALKSMANHVMLLFEERYSVKQLLKTQNELKERNEELKDFAGIVSHDLKAPLSNIMMIAGLLKKENQDILSEKSINYLSYLNEAGISLSRYIDGMLMFYKSDELVNQQHEDVSYVDMIEDVITMAVTKEDVLVTYAPEMDVSMHTSKAALQQILLNLVTNSVKYGDKAQTIIHVQMKEFDDHYTIQVEDNGRGIESDKLDSVFKLFYTASEQDRNGNKGTGIGLATTKRLLEHLEGTISIESEYGVGTSILMKFPKNIKRPAA</sequence>
<dbReference type="SMART" id="SM00387">
    <property type="entry name" value="HATPase_c"/>
    <property type="match status" value="1"/>
</dbReference>
<dbReference type="SMART" id="SM00388">
    <property type="entry name" value="HisKA"/>
    <property type="match status" value="1"/>
</dbReference>
<dbReference type="InterPro" id="IPR005467">
    <property type="entry name" value="His_kinase_dom"/>
</dbReference>
<dbReference type="InterPro" id="IPR004358">
    <property type="entry name" value="Sig_transdc_His_kin-like_C"/>
</dbReference>
<evidence type="ECO:0000313" key="5">
    <source>
        <dbReference type="EMBL" id="AZQ44337.1"/>
    </source>
</evidence>
<dbReference type="Pfam" id="PF02518">
    <property type="entry name" value="HATPase_c"/>
    <property type="match status" value="1"/>
</dbReference>
<keyword evidence="5" id="KW-0808">Transferase</keyword>
<dbReference type="KEGG" id="noj:EJ995_08840"/>
<dbReference type="Pfam" id="PF01590">
    <property type="entry name" value="GAF"/>
    <property type="match status" value="1"/>
</dbReference>
<dbReference type="SUPFAM" id="SSF55874">
    <property type="entry name" value="ATPase domain of HSP90 chaperone/DNA topoisomerase II/histidine kinase"/>
    <property type="match status" value="1"/>
</dbReference>
<dbReference type="SUPFAM" id="SSF47384">
    <property type="entry name" value="Homodimeric domain of signal transducing histidine kinase"/>
    <property type="match status" value="1"/>
</dbReference>
<dbReference type="OrthoDB" id="9811889at2"/>
<dbReference type="PANTHER" id="PTHR43102:SF2">
    <property type="entry name" value="GAF DOMAIN-CONTAINING PROTEIN"/>
    <property type="match status" value="1"/>
</dbReference>
<evidence type="ECO:0000259" key="4">
    <source>
        <dbReference type="PROSITE" id="PS50109"/>
    </source>
</evidence>
<keyword evidence="3" id="KW-0597">Phosphoprotein</keyword>
<protein>
    <recommendedName>
        <fullName evidence="2">histidine kinase</fullName>
        <ecNumber evidence="2">2.7.13.3</ecNumber>
    </recommendedName>
</protein>
<evidence type="ECO:0000313" key="6">
    <source>
        <dbReference type="Proteomes" id="UP000279600"/>
    </source>
</evidence>
<dbReference type="InterPro" id="IPR036890">
    <property type="entry name" value="HATPase_C_sf"/>
</dbReference>
<name>A0A3S9MYV2_9FLAO</name>
<reference evidence="5 6" key="1">
    <citation type="submission" date="2018-12" db="EMBL/GenBank/DDBJ databases">
        <title>Complete genome of Nonlabens sp. MJ115.</title>
        <authorList>
            <person name="Choi H.S."/>
            <person name="Jung J."/>
        </authorList>
    </citation>
    <scope>NUCLEOTIDE SEQUENCE [LARGE SCALE GENOMIC DNA]</scope>
    <source>
        <strain evidence="5 6">MJ115</strain>
    </source>
</reference>
<dbReference type="InterPro" id="IPR036097">
    <property type="entry name" value="HisK_dim/P_sf"/>
</dbReference>
<dbReference type="PANTHER" id="PTHR43102">
    <property type="entry name" value="SLR1143 PROTEIN"/>
    <property type="match status" value="1"/>
</dbReference>
<dbReference type="InterPro" id="IPR003594">
    <property type="entry name" value="HATPase_dom"/>
</dbReference>
<evidence type="ECO:0000256" key="2">
    <source>
        <dbReference type="ARBA" id="ARBA00012438"/>
    </source>
</evidence>
<dbReference type="EMBL" id="CP034549">
    <property type="protein sequence ID" value="AZQ44337.1"/>
    <property type="molecule type" value="Genomic_DNA"/>
</dbReference>
<keyword evidence="5" id="KW-0418">Kinase</keyword>
<dbReference type="CDD" id="cd00082">
    <property type="entry name" value="HisKA"/>
    <property type="match status" value="1"/>
</dbReference>